<keyword evidence="1" id="KW-0472">Membrane</keyword>
<evidence type="ECO:0000256" key="1">
    <source>
        <dbReference type="SAM" id="Phobius"/>
    </source>
</evidence>
<organism evidence="2 3">
    <name type="scientific">Daphnia magna</name>
    <dbReference type="NCBI Taxonomy" id="35525"/>
    <lineage>
        <taxon>Eukaryota</taxon>
        <taxon>Metazoa</taxon>
        <taxon>Ecdysozoa</taxon>
        <taxon>Arthropoda</taxon>
        <taxon>Crustacea</taxon>
        <taxon>Branchiopoda</taxon>
        <taxon>Diplostraca</taxon>
        <taxon>Cladocera</taxon>
        <taxon>Anomopoda</taxon>
        <taxon>Daphniidae</taxon>
        <taxon>Daphnia</taxon>
    </lineage>
</organism>
<feature type="transmembrane region" description="Helical" evidence="1">
    <location>
        <begin position="35"/>
        <end position="56"/>
    </location>
</feature>
<evidence type="ECO:0000313" key="3">
    <source>
        <dbReference type="Proteomes" id="UP001234178"/>
    </source>
</evidence>
<keyword evidence="3" id="KW-1185">Reference proteome</keyword>
<accession>A0ABR0AD11</accession>
<reference evidence="2 3" key="1">
    <citation type="journal article" date="2023" name="Nucleic Acids Res.">
        <title>The hologenome of Daphnia magna reveals possible DNA methylation and microbiome-mediated evolution of the host genome.</title>
        <authorList>
            <person name="Chaturvedi A."/>
            <person name="Li X."/>
            <person name="Dhandapani V."/>
            <person name="Marshall H."/>
            <person name="Kissane S."/>
            <person name="Cuenca-Cambronero M."/>
            <person name="Asole G."/>
            <person name="Calvet F."/>
            <person name="Ruiz-Romero M."/>
            <person name="Marangio P."/>
            <person name="Guigo R."/>
            <person name="Rago D."/>
            <person name="Mirbahai L."/>
            <person name="Eastwood N."/>
            <person name="Colbourne J.K."/>
            <person name="Zhou J."/>
            <person name="Mallon E."/>
            <person name="Orsini L."/>
        </authorList>
    </citation>
    <scope>NUCLEOTIDE SEQUENCE [LARGE SCALE GENOMIC DNA]</scope>
    <source>
        <strain evidence="2">LRV0_1</strain>
    </source>
</reference>
<protein>
    <submittedName>
        <fullName evidence="2">Uncharacterized protein</fullName>
    </submittedName>
</protein>
<keyword evidence="1" id="KW-0812">Transmembrane</keyword>
<gene>
    <name evidence="2" type="ORF">OUZ56_008452</name>
</gene>
<sequence>MGLVQRLLGSGGQFETRTTVTSASSFLFSLSFVKAYMSSLLFVTALQGFWMPWILIHHQPQVYHRWNVKQSRRMPGSISC</sequence>
<dbReference type="EMBL" id="JAOYFB010000037">
    <property type="protein sequence ID" value="KAK4023014.1"/>
    <property type="molecule type" value="Genomic_DNA"/>
</dbReference>
<dbReference type="Proteomes" id="UP001234178">
    <property type="component" value="Unassembled WGS sequence"/>
</dbReference>
<keyword evidence="1" id="KW-1133">Transmembrane helix</keyword>
<name>A0ABR0AD11_9CRUS</name>
<comment type="caution">
    <text evidence="2">The sequence shown here is derived from an EMBL/GenBank/DDBJ whole genome shotgun (WGS) entry which is preliminary data.</text>
</comment>
<evidence type="ECO:0000313" key="2">
    <source>
        <dbReference type="EMBL" id="KAK4023014.1"/>
    </source>
</evidence>
<proteinExistence type="predicted"/>